<protein>
    <recommendedName>
        <fullName evidence="6">37S ribosomal protein S25, mitochondrial</fullName>
    </recommendedName>
</protein>
<evidence type="ECO:0000313" key="7">
    <source>
        <dbReference type="EMBL" id="KAK8224688.1"/>
    </source>
</evidence>
<evidence type="ECO:0000256" key="1">
    <source>
        <dbReference type="ARBA" id="ARBA00004173"/>
    </source>
</evidence>
<comment type="caution">
    <text evidence="7">The sequence shown here is derived from an EMBL/GenBank/DDBJ whole genome shotgun (WGS) entry which is preliminary data.</text>
</comment>
<reference evidence="7 8" key="1">
    <citation type="submission" date="2024-04" db="EMBL/GenBank/DDBJ databases">
        <title>Phyllosticta paracitricarpa is synonymous to the EU quarantine fungus P. citricarpa based on phylogenomic analyses.</title>
        <authorList>
            <consortium name="Lawrence Berkeley National Laboratory"/>
            <person name="Van Ingen-Buijs V.A."/>
            <person name="Van Westerhoven A.C."/>
            <person name="Haridas S."/>
            <person name="Skiadas P."/>
            <person name="Martin F."/>
            <person name="Groenewald J.Z."/>
            <person name="Crous P.W."/>
            <person name="Seidl M.F."/>
        </authorList>
    </citation>
    <scope>NUCLEOTIDE SEQUENCE [LARGE SCALE GENOMIC DNA]</scope>
    <source>
        <strain evidence="7 8">CBS 123374</strain>
    </source>
</reference>
<dbReference type="EMBL" id="JBBWRZ010000012">
    <property type="protein sequence ID" value="KAK8224688.1"/>
    <property type="molecule type" value="Genomic_DNA"/>
</dbReference>
<evidence type="ECO:0000256" key="5">
    <source>
        <dbReference type="ARBA" id="ARBA00023274"/>
    </source>
</evidence>
<dbReference type="GO" id="GO:0005840">
    <property type="term" value="C:ribosome"/>
    <property type="evidence" value="ECO:0007669"/>
    <property type="project" value="UniProtKB-KW"/>
</dbReference>
<comment type="similarity">
    <text evidence="2">Belongs to the mitochondrion-specific ribosomal protein mS23 family.</text>
</comment>
<dbReference type="PANTHER" id="PTHR37799:SF1">
    <property type="entry name" value="SMALL RIBOSOMAL SUBUNIT PROTEIN MS23"/>
    <property type="match status" value="1"/>
</dbReference>
<gene>
    <name evidence="7" type="ORF">HDK90DRAFT_514859</name>
</gene>
<sequence>MGRYDFTAARVHRAATQLLATNRLQAPPPWYNIVADYPPAQTLVRPLQRVGRKHMKKGTKKPSRMFQPMPLQYEEDKLRQEFFTDHPWELARPRVILEDSGNDSKRWDWKEIEQHNKPLDGESVVQRQLYLMRQGATKEQAYDIARKEFYELRTEQEISRRVAQEEARAVGAYFGKGPIEFGMELEDRAFDDWKDWAVKEIEITQQQQAAAYGGEPAAVEADGKQTPMVEAGVQAAQQAEGQPAYATAI</sequence>
<evidence type="ECO:0000256" key="2">
    <source>
        <dbReference type="ARBA" id="ARBA00009864"/>
    </source>
</evidence>
<dbReference type="InterPro" id="IPR016939">
    <property type="entry name" value="Ribosomal_mS23_fun"/>
</dbReference>
<accession>A0ABR1YB81</accession>
<comment type="subunit">
    <text evidence="6">Component of the mitochondrial small ribosomal subunit.</text>
</comment>
<keyword evidence="4 6" id="KW-0496">Mitochondrion</keyword>
<comment type="subcellular location">
    <subcellularLocation>
        <location evidence="1 6">Mitochondrion</location>
    </subcellularLocation>
</comment>
<proteinExistence type="inferred from homology"/>
<evidence type="ECO:0000313" key="8">
    <source>
        <dbReference type="Proteomes" id="UP001492380"/>
    </source>
</evidence>
<keyword evidence="5 6" id="KW-0687">Ribonucleoprotein</keyword>
<keyword evidence="8" id="KW-1185">Reference proteome</keyword>
<dbReference type="Proteomes" id="UP001492380">
    <property type="component" value="Unassembled WGS sequence"/>
</dbReference>
<evidence type="ECO:0000256" key="4">
    <source>
        <dbReference type="ARBA" id="ARBA00023128"/>
    </source>
</evidence>
<organism evidence="7 8">
    <name type="scientific">Phyllosticta capitalensis</name>
    <dbReference type="NCBI Taxonomy" id="121624"/>
    <lineage>
        <taxon>Eukaryota</taxon>
        <taxon>Fungi</taxon>
        <taxon>Dikarya</taxon>
        <taxon>Ascomycota</taxon>
        <taxon>Pezizomycotina</taxon>
        <taxon>Dothideomycetes</taxon>
        <taxon>Dothideomycetes incertae sedis</taxon>
        <taxon>Botryosphaeriales</taxon>
        <taxon>Phyllostictaceae</taxon>
        <taxon>Phyllosticta</taxon>
    </lineage>
</organism>
<evidence type="ECO:0000256" key="3">
    <source>
        <dbReference type="ARBA" id="ARBA00022980"/>
    </source>
</evidence>
<dbReference type="Pfam" id="PF13741">
    <property type="entry name" value="MRP-S25"/>
    <property type="match status" value="2"/>
</dbReference>
<dbReference type="PIRSF" id="PIRSF029764">
    <property type="entry name" value="RSM25"/>
    <property type="match status" value="1"/>
</dbReference>
<keyword evidence="3 6" id="KW-0689">Ribosomal protein</keyword>
<name>A0ABR1YB81_9PEZI</name>
<dbReference type="PANTHER" id="PTHR37799">
    <property type="entry name" value="37S RIBOSOMAL PROTEIN S25, MITOCHONDRIAL"/>
    <property type="match status" value="1"/>
</dbReference>
<evidence type="ECO:0000256" key="6">
    <source>
        <dbReference type="PIRNR" id="PIRNR029764"/>
    </source>
</evidence>